<dbReference type="EMBL" id="JAWDJW010006421">
    <property type="protein sequence ID" value="KAK3064810.1"/>
    <property type="molecule type" value="Genomic_DNA"/>
</dbReference>
<protein>
    <submittedName>
        <fullName evidence="1">Uncharacterized protein</fullName>
    </submittedName>
</protein>
<organism evidence="1 2">
    <name type="scientific">Coniosporium uncinatum</name>
    <dbReference type="NCBI Taxonomy" id="93489"/>
    <lineage>
        <taxon>Eukaryota</taxon>
        <taxon>Fungi</taxon>
        <taxon>Dikarya</taxon>
        <taxon>Ascomycota</taxon>
        <taxon>Pezizomycotina</taxon>
        <taxon>Dothideomycetes</taxon>
        <taxon>Dothideomycetes incertae sedis</taxon>
        <taxon>Coniosporium</taxon>
    </lineage>
</organism>
<evidence type="ECO:0000313" key="2">
    <source>
        <dbReference type="Proteomes" id="UP001186974"/>
    </source>
</evidence>
<evidence type="ECO:0000313" key="1">
    <source>
        <dbReference type="EMBL" id="KAK3064810.1"/>
    </source>
</evidence>
<accession>A0ACC3DBE5</accession>
<dbReference type="Proteomes" id="UP001186974">
    <property type="component" value="Unassembled WGS sequence"/>
</dbReference>
<sequence length="216" mass="24879">MEQLKDSNIRWTITRPCCIWGDALGKPQTLPLFAIICKYLGKELPYPVVDRDALTCHVDGDMLGRVFVWAAESPNAHGQSYNVDNGDVCNFRNLWASLSDFYNIPLAEKDEHFTLAQFFRDHESTWAEIVEKCRLREYTLDQLLGRSAHSVDILLNNCPKDHMIGGGRPWIESRVKLTQAGFTECVDTEDMAFKYFKRMEQDRIIPSTEQLDMLAR</sequence>
<keyword evidence="2" id="KW-1185">Reference proteome</keyword>
<proteinExistence type="predicted"/>
<gene>
    <name evidence="1" type="ORF">LTS18_003709</name>
</gene>
<reference evidence="1" key="1">
    <citation type="submission" date="2024-09" db="EMBL/GenBank/DDBJ databases">
        <title>Black Yeasts Isolated from many extreme environments.</title>
        <authorList>
            <person name="Coleine C."/>
            <person name="Stajich J.E."/>
            <person name="Selbmann L."/>
        </authorList>
    </citation>
    <scope>NUCLEOTIDE SEQUENCE</scope>
    <source>
        <strain evidence="1">CCFEE 5737</strain>
    </source>
</reference>
<name>A0ACC3DBE5_9PEZI</name>
<comment type="caution">
    <text evidence="1">The sequence shown here is derived from an EMBL/GenBank/DDBJ whole genome shotgun (WGS) entry which is preliminary data.</text>
</comment>